<sequence>MARILSVILAVAMLAAVISFAGLNTGGPLVRREPLAMIVAG</sequence>
<proteinExistence type="predicted"/>
<reference evidence="1 2" key="1">
    <citation type="submission" date="2024-09" db="EMBL/GenBank/DDBJ databases">
        <authorList>
            <person name="Sun Q."/>
            <person name="Mori K."/>
        </authorList>
    </citation>
    <scope>NUCLEOTIDE SEQUENCE [LARGE SCALE GENOMIC DNA]</scope>
    <source>
        <strain evidence="1 2">NCAIM B.02621</strain>
    </source>
</reference>
<comment type="caution">
    <text evidence="1">The sequence shown here is derived from an EMBL/GenBank/DDBJ whole genome shotgun (WGS) entry which is preliminary data.</text>
</comment>
<gene>
    <name evidence="1" type="ORF">ACFFGE_10765</name>
</gene>
<evidence type="ECO:0000313" key="1">
    <source>
        <dbReference type="EMBL" id="MFC0634355.1"/>
    </source>
</evidence>
<dbReference type="RefSeq" id="WP_376836393.1">
    <property type="nucleotide sequence ID" value="NZ_JBHLSW010000007.1"/>
</dbReference>
<keyword evidence="2" id="KW-1185">Reference proteome</keyword>
<evidence type="ECO:0000313" key="2">
    <source>
        <dbReference type="Proteomes" id="UP001589906"/>
    </source>
</evidence>
<protein>
    <submittedName>
        <fullName evidence="1">Uncharacterized protein</fullName>
    </submittedName>
</protein>
<dbReference type="Proteomes" id="UP001589906">
    <property type="component" value="Unassembled WGS sequence"/>
</dbReference>
<name>A0ABV6R421_9CAUL</name>
<accession>A0ABV6R421</accession>
<organism evidence="1 2">
    <name type="scientific">Brevundimonas balnearis</name>
    <dbReference type="NCBI Taxonomy" id="1572858"/>
    <lineage>
        <taxon>Bacteria</taxon>
        <taxon>Pseudomonadati</taxon>
        <taxon>Pseudomonadota</taxon>
        <taxon>Alphaproteobacteria</taxon>
        <taxon>Caulobacterales</taxon>
        <taxon>Caulobacteraceae</taxon>
        <taxon>Brevundimonas</taxon>
    </lineage>
</organism>
<dbReference type="EMBL" id="JBHLSW010000007">
    <property type="protein sequence ID" value="MFC0634355.1"/>
    <property type="molecule type" value="Genomic_DNA"/>
</dbReference>